<name>A0ACB8BXL7_9AGAM</name>
<comment type="caution">
    <text evidence="1">The sequence shown here is derived from an EMBL/GenBank/DDBJ whole genome shotgun (WGS) entry which is preliminary data.</text>
</comment>
<dbReference type="Proteomes" id="UP000790709">
    <property type="component" value="Unassembled WGS sequence"/>
</dbReference>
<reference evidence="1" key="1">
    <citation type="journal article" date="2021" name="New Phytol.">
        <title>Evolutionary innovations through gain and loss of genes in the ectomycorrhizal Boletales.</title>
        <authorList>
            <person name="Wu G."/>
            <person name="Miyauchi S."/>
            <person name="Morin E."/>
            <person name="Kuo A."/>
            <person name="Drula E."/>
            <person name="Varga T."/>
            <person name="Kohler A."/>
            <person name="Feng B."/>
            <person name="Cao Y."/>
            <person name="Lipzen A."/>
            <person name="Daum C."/>
            <person name="Hundley H."/>
            <person name="Pangilinan J."/>
            <person name="Johnson J."/>
            <person name="Barry K."/>
            <person name="LaButti K."/>
            <person name="Ng V."/>
            <person name="Ahrendt S."/>
            <person name="Min B."/>
            <person name="Choi I.G."/>
            <person name="Park H."/>
            <person name="Plett J.M."/>
            <person name="Magnuson J."/>
            <person name="Spatafora J.W."/>
            <person name="Nagy L.G."/>
            <person name="Henrissat B."/>
            <person name="Grigoriev I.V."/>
            <person name="Yang Z.L."/>
            <person name="Xu J."/>
            <person name="Martin F.M."/>
        </authorList>
    </citation>
    <scope>NUCLEOTIDE SEQUENCE</scope>
    <source>
        <strain evidence="1">KUC20120723A-06</strain>
    </source>
</reference>
<dbReference type="EMBL" id="MU266339">
    <property type="protein sequence ID" value="KAH7929597.1"/>
    <property type="molecule type" value="Genomic_DNA"/>
</dbReference>
<protein>
    <submittedName>
        <fullName evidence="1">Uncharacterized protein</fullName>
    </submittedName>
</protein>
<keyword evidence="2" id="KW-1185">Reference proteome</keyword>
<accession>A0ACB8BXL7</accession>
<proteinExistence type="predicted"/>
<evidence type="ECO:0000313" key="1">
    <source>
        <dbReference type="EMBL" id="KAH7929597.1"/>
    </source>
</evidence>
<organism evidence="1 2">
    <name type="scientific">Leucogyrophana mollusca</name>
    <dbReference type="NCBI Taxonomy" id="85980"/>
    <lineage>
        <taxon>Eukaryota</taxon>
        <taxon>Fungi</taxon>
        <taxon>Dikarya</taxon>
        <taxon>Basidiomycota</taxon>
        <taxon>Agaricomycotina</taxon>
        <taxon>Agaricomycetes</taxon>
        <taxon>Agaricomycetidae</taxon>
        <taxon>Boletales</taxon>
        <taxon>Boletales incertae sedis</taxon>
        <taxon>Leucogyrophana</taxon>
    </lineage>
</organism>
<evidence type="ECO:0000313" key="2">
    <source>
        <dbReference type="Proteomes" id="UP000790709"/>
    </source>
</evidence>
<sequence length="156" mass="16697">MGLASTCFYSSFTYSPLKSLGIVLSGALASICTLLGDAKYRQDSAEIVEHLPPVHLSCLQAEGSNVDSPTNPRTWPLDEVSEIKRPCLDRVGGVDFRPCAGCAYLGSSIVIALAYTANARLLQPTPPVSTLHAEPCSSSSWALRHVHVGHFEVLTI</sequence>
<gene>
    <name evidence="1" type="ORF">BV22DRAFT_1056446</name>
</gene>